<evidence type="ECO:0000256" key="1">
    <source>
        <dbReference type="SAM" id="MobiDB-lite"/>
    </source>
</evidence>
<accession>A0A6G3SSN8</accession>
<comment type="caution">
    <text evidence="3">The sequence shown here is derived from an EMBL/GenBank/DDBJ whole genome shotgun (WGS) entry which is preliminary data.</text>
</comment>
<feature type="region of interest" description="Disordered" evidence="1">
    <location>
        <begin position="82"/>
        <end position="101"/>
    </location>
</feature>
<feature type="compositionally biased region" description="Pro residues" evidence="1">
    <location>
        <begin position="82"/>
        <end position="91"/>
    </location>
</feature>
<proteinExistence type="predicted"/>
<feature type="transmembrane region" description="Helical" evidence="2">
    <location>
        <begin position="137"/>
        <end position="156"/>
    </location>
</feature>
<evidence type="ECO:0000313" key="3">
    <source>
        <dbReference type="EMBL" id="NEB85675.1"/>
    </source>
</evidence>
<keyword evidence="2" id="KW-1133">Transmembrane helix</keyword>
<dbReference type="RefSeq" id="WP_047179945.1">
    <property type="nucleotide sequence ID" value="NZ_JAAGMK010000443.1"/>
</dbReference>
<name>A0A6G3SSN8_STRAQ</name>
<feature type="transmembrane region" description="Helical" evidence="2">
    <location>
        <begin position="108"/>
        <end position="131"/>
    </location>
</feature>
<dbReference type="EMBL" id="JAAGMK010000443">
    <property type="protein sequence ID" value="NEB85675.1"/>
    <property type="molecule type" value="Genomic_DNA"/>
</dbReference>
<evidence type="ECO:0000256" key="2">
    <source>
        <dbReference type="SAM" id="Phobius"/>
    </source>
</evidence>
<gene>
    <name evidence="3" type="ORF">G3I43_16035</name>
</gene>
<keyword evidence="2" id="KW-0812">Transmembrane</keyword>
<protein>
    <submittedName>
        <fullName evidence="3">Uncharacterized protein</fullName>
    </submittedName>
</protein>
<keyword evidence="2" id="KW-0472">Membrane</keyword>
<organism evidence="3">
    <name type="scientific">Streptomyces anulatus</name>
    <name type="common">Streptomyces chrysomallus</name>
    <dbReference type="NCBI Taxonomy" id="1892"/>
    <lineage>
        <taxon>Bacteria</taxon>
        <taxon>Bacillati</taxon>
        <taxon>Actinomycetota</taxon>
        <taxon>Actinomycetes</taxon>
        <taxon>Kitasatosporales</taxon>
        <taxon>Streptomycetaceae</taxon>
        <taxon>Streptomyces</taxon>
    </lineage>
</organism>
<sequence length="182" mass="18495">MSSSRRSFGRAGRALRAWQAGQWLVAGLGALATAVAVGVPTDVVPTPLFGRSVPVQWWNYPALALTAVLAGLVLSTYVRPPGSSPVSPPGASPATQPPGTVRDGRMGALGGVLSFFAVGCPVCNKLVLVLLGSSGALSYWAPLQPLFAVASVALLAEAALRRLSTWSQCPVVPAPNAGVPGA</sequence>
<reference evidence="3" key="1">
    <citation type="submission" date="2020-01" db="EMBL/GenBank/DDBJ databases">
        <title>Insect and environment-associated Actinomycetes.</title>
        <authorList>
            <person name="Currrie C."/>
            <person name="Chevrette M."/>
            <person name="Carlson C."/>
            <person name="Stubbendieck R."/>
            <person name="Wendt-Pienkowski E."/>
        </authorList>
    </citation>
    <scope>NUCLEOTIDE SEQUENCE</scope>
    <source>
        <strain evidence="3">SID505</strain>
    </source>
</reference>
<feature type="transmembrane region" description="Helical" evidence="2">
    <location>
        <begin position="60"/>
        <end position="78"/>
    </location>
</feature>
<dbReference type="AlphaFoldDB" id="A0A6G3SSN8"/>